<protein>
    <recommendedName>
        <fullName evidence="7">Ferredoxin</fullName>
    </recommendedName>
</protein>
<dbReference type="OrthoDB" id="9803319at2"/>
<sequence length="63" mass="6599">MAKNAFVDPDCCISCGLCVSICPGAFKFNDSGKSECYNQDGATEAEKQSAIDGCPVQAISWSS</sequence>
<dbReference type="EMBL" id="FUWR01000001">
    <property type="protein sequence ID" value="SJZ34227.1"/>
    <property type="molecule type" value="Genomic_DNA"/>
</dbReference>
<dbReference type="GO" id="GO:0009055">
    <property type="term" value="F:electron transfer activity"/>
    <property type="evidence" value="ECO:0007669"/>
    <property type="project" value="UniProtKB-UniRule"/>
</dbReference>
<dbReference type="STRING" id="115783.SAMN02745119_00105"/>
<keyword evidence="6 7" id="KW-0411">Iron-sulfur</keyword>
<organism evidence="9 10">
    <name type="scientific">Trichlorobacter thiogenes</name>
    <dbReference type="NCBI Taxonomy" id="115783"/>
    <lineage>
        <taxon>Bacteria</taxon>
        <taxon>Pseudomonadati</taxon>
        <taxon>Thermodesulfobacteriota</taxon>
        <taxon>Desulfuromonadia</taxon>
        <taxon>Geobacterales</taxon>
        <taxon>Geobacteraceae</taxon>
        <taxon>Trichlorobacter</taxon>
    </lineage>
</organism>
<dbReference type="Pfam" id="PF13370">
    <property type="entry name" value="Fer4_13"/>
    <property type="match status" value="1"/>
</dbReference>
<evidence type="ECO:0000256" key="3">
    <source>
        <dbReference type="ARBA" id="ARBA00022723"/>
    </source>
</evidence>
<evidence type="ECO:0000256" key="4">
    <source>
        <dbReference type="ARBA" id="ARBA00022982"/>
    </source>
</evidence>
<evidence type="ECO:0000259" key="8">
    <source>
        <dbReference type="PROSITE" id="PS51379"/>
    </source>
</evidence>
<evidence type="ECO:0000256" key="6">
    <source>
        <dbReference type="ARBA" id="ARBA00023014"/>
    </source>
</evidence>
<dbReference type="InterPro" id="IPR017900">
    <property type="entry name" value="4Fe4S_Fe_S_CS"/>
</dbReference>
<reference evidence="10" key="1">
    <citation type="submission" date="2017-02" db="EMBL/GenBank/DDBJ databases">
        <authorList>
            <person name="Varghese N."/>
            <person name="Submissions S."/>
        </authorList>
    </citation>
    <scope>NUCLEOTIDE SEQUENCE [LARGE SCALE GENOMIC DNA]</scope>
    <source>
        <strain evidence="10">ATCC BAA-34</strain>
    </source>
</reference>
<dbReference type="Proteomes" id="UP000190102">
    <property type="component" value="Unassembled WGS sequence"/>
</dbReference>
<evidence type="ECO:0000313" key="10">
    <source>
        <dbReference type="Proteomes" id="UP000190102"/>
    </source>
</evidence>
<dbReference type="PRINTS" id="PR00352">
    <property type="entry name" value="3FE4SFRDOXIN"/>
</dbReference>
<dbReference type="PROSITE" id="PS51379">
    <property type="entry name" value="4FE4S_FER_2"/>
    <property type="match status" value="1"/>
</dbReference>
<dbReference type="GO" id="GO:0051536">
    <property type="term" value="F:iron-sulfur cluster binding"/>
    <property type="evidence" value="ECO:0007669"/>
    <property type="project" value="UniProtKB-KW"/>
</dbReference>
<dbReference type="AlphaFoldDB" id="A0A1T4JVY4"/>
<evidence type="ECO:0000256" key="7">
    <source>
        <dbReference type="RuleBase" id="RU368020"/>
    </source>
</evidence>
<dbReference type="Gene3D" id="3.30.70.20">
    <property type="match status" value="1"/>
</dbReference>
<keyword evidence="4 7" id="KW-0249">Electron transport</keyword>
<evidence type="ECO:0000256" key="2">
    <source>
        <dbReference type="ARBA" id="ARBA00022448"/>
    </source>
</evidence>
<accession>A0A1T4JVY4</accession>
<dbReference type="GO" id="GO:0005506">
    <property type="term" value="F:iron ion binding"/>
    <property type="evidence" value="ECO:0007669"/>
    <property type="project" value="UniProtKB-UniRule"/>
</dbReference>
<dbReference type="PANTHER" id="PTHR36923:SF3">
    <property type="entry name" value="FERREDOXIN"/>
    <property type="match status" value="1"/>
</dbReference>
<proteinExistence type="predicted"/>
<keyword evidence="2 7" id="KW-0813">Transport</keyword>
<name>A0A1T4JVY4_9BACT</name>
<dbReference type="InterPro" id="IPR001080">
    <property type="entry name" value="3Fe4S_ferredoxin"/>
</dbReference>
<dbReference type="InterPro" id="IPR051269">
    <property type="entry name" value="Fe-S_cluster_ET"/>
</dbReference>
<feature type="domain" description="4Fe-4S ferredoxin-type" evidence="8">
    <location>
        <begin position="3"/>
        <end position="31"/>
    </location>
</feature>
<dbReference type="InterPro" id="IPR017896">
    <property type="entry name" value="4Fe4S_Fe-S-bd"/>
</dbReference>
<dbReference type="PANTHER" id="PTHR36923">
    <property type="entry name" value="FERREDOXIN"/>
    <property type="match status" value="1"/>
</dbReference>
<dbReference type="PROSITE" id="PS00198">
    <property type="entry name" value="4FE4S_FER_1"/>
    <property type="match status" value="1"/>
</dbReference>
<evidence type="ECO:0000313" key="9">
    <source>
        <dbReference type="EMBL" id="SJZ34227.1"/>
    </source>
</evidence>
<keyword evidence="5 7" id="KW-0408">Iron</keyword>
<keyword evidence="10" id="KW-1185">Reference proteome</keyword>
<gene>
    <name evidence="9" type="ORF">SAMN02745119_00105</name>
</gene>
<dbReference type="RefSeq" id="WP_078788424.1">
    <property type="nucleotide sequence ID" value="NZ_FUWR01000001.1"/>
</dbReference>
<keyword evidence="3 7" id="KW-0479">Metal-binding</keyword>
<comment type="function">
    <text evidence="1 7">Ferredoxins are iron-sulfur proteins that transfer electrons in a wide variety of metabolic reactions.</text>
</comment>
<evidence type="ECO:0000256" key="5">
    <source>
        <dbReference type="ARBA" id="ARBA00023004"/>
    </source>
</evidence>
<evidence type="ECO:0000256" key="1">
    <source>
        <dbReference type="ARBA" id="ARBA00003532"/>
    </source>
</evidence>
<dbReference type="SUPFAM" id="SSF54862">
    <property type="entry name" value="4Fe-4S ferredoxins"/>
    <property type="match status" value="1"/>
</dbReference>